<evidence type="ECO:0000256" key="1">
    <source>
        <dbReference type="SAM" id="MobiDB-lite"/>
    </source>
</evidence>
<organism evidence="3 4">
    <name type="scientific">Roseivivax sediminis</name>
    <dbReference type="NCBI Taxonomy" id="936889"/>
    <lineage>
        <taxon>Bacteria</taxon>
        <taxon>Pseudomonadati</taxon>
        <taxon>Pseudomonadota</taxon>
        <taxon>Alphaproteobacteria</taxon>
        <taxon>Rhodobacterales</taxon>
        <taxon>Roseobacteraceae</taxon>
        <taxon>Roseivivax</taxon>
    </lineage>
</organism>
<dbReference type="InterPro" id="IPR036366">
    <property type="entry name" value="PGBDSf"/>
</dbReference>
<sequence>MLFRALPLFLAGLLGAGTALAEGGSGKGAFVSARVFPQVDPAAPVAVVEDDLIILPHVDPAPVAAAVAAEPDILLFTPEAGRAALPVPEGLPEPALIVGLLPEAAAQREPAPSPDAGAVAAEVDALRLADPARFGALAARGVLDPSPDTLVVTLQRALRRLGCYGGAIDGAWGPQSRRGAAAFRGAAGVPGDSQPTAALYRAVLLNPGVTCPPVVAAPAAPSRKAAAARGGDRVHGAAPARQAAPARRSAPAPAASPRIDPSALGIGVFR</sequence>
<evidence type="ECO:0000313" key="3">
    <source>
        <dbReference type="EMBL" id="SFE28424.1"/>
    </source>
</evidence>
<evidence type="ECO:0000256" key="2">
    <source>
        <dbReference type="SAM" id="SignalP"/>
    </source>
</evidence>
<proteinExistence type="predicted"/>
<accession>A0A1I1Z992</accession>
<keyword evidence="2" id="KW-0732">Signal</keyword>
<feature type="region of interest" description="Disordered" evidence="1">
    <location>
        <begin position="226"/>
        <end position="258"/>
    </location>
</feature>
<dbReference type="Gene3D" id="1.10.101.10">
    <property type="entry name" value="PGBD-like superfamily/PGBD"/>
    <property type="match status" value="1"/>
</dbReference>
<feature type="signal peptide" evidence="2">
    <location>
        <begin position="1"/>
        <end position="21"/>
    </location>
</feature>
<dbReference type="EMBL" id="FOMS01000008">
    <property type="protein sequence ID" value="SFE28424.1"/>
    <property type="molecule type" value="Genomic_DNA"/>
</dbReference>
<evidence type="ECO:0000313" key="4">
    <source>
        <dbReference type="Proteomes" id="UP000325289"/>
    </source>
</evidence>
<name>A0A1I1Z992_9RHOB</name>
<reference evidence="3 4" key="1">
    <citation type="submission" date="2016-10" db="EMBL/GenBank/DDBJ databases">
        <authorList>
            <person name="Varghese N."/>
            <person name="Submissions S."/>
        </authorList>
    </citation>
    <scope>NUCLEOTIDE SEQUENCE [LARGE SCALE GENOMIC DNA]</scope>
    <source>
        <strain evidence="4">YIM D21,KCTC 23444,ACCC 10710</strain>
    </source>
</reference>
<dbReference type="AlphaFoldDB" id="A0A1I1Z992"/>
<feature type="chain" id="PRO_5009302043" description="Peptidoglycan binding domain-containing protein" evidence="2">
    <location>
        <begin position="22"/>
        <end position="270"/>
    </location>
</feature>
<gene>
    <name evidence="3" type="ORF">SAMN04515678_10858</name>
</gene>
<feature type="compositionally biased region" description="Low complexity" evidence="1">
    <location>
        <begin position="237"/>
        <end position="258"/>
    </location>
</feature>
<dbReference type="InterPro" id="IPR036365">
    <property type="entry name" value="PGBD-like_sf"/>
</dbReference>
<dbReference type="SUPFAM" id="SSF47090">
    <property type="entry name" value="PGBD-like"/>
    <property type="match status" value="1"/>
</dbReference>
<keyword evidence="4" id="KW-1185">Reference proteome</keyword>
<dbReference type="Proteomes" id="UP000325289">
    <property type="component" value="Unassembled WGS sequence"/>
</dbReference>
<protein>
    <recommendedName>
        <fullName evidence="5">Peptidoglycan binding domain-containing protein</fullName>
    </recommendedName>
</protein>
<evidence type="ECO:0008006" key="5">
    <source>
        <dbReference type="Google" id="ProtNLM"/>
    </source>
</evidence>